<organism evidence="10">
    <name type="scientific">Chlorella variabilis</name>
    <name type="common">Green alga</name>
    <dbReference type="NCBI Taxonomy" id="554065"/>
    <lineage>
        <taxon>Eukaryota</taxon>
        <taxon>Viridiplantae</taxon>
        <taxon>Chlorophyta</taxon>
        <taxon>core chlorophytes</taxon>
        <taxon>Trebouxiophyceae</taxon>
        <taxon>Chlorellales</taxon>
        <taxon>Chlorellaceae</taxon>
        <taxon>Chlorella clade</taxon>
        <taxon>Chlorella</taxon>
    </lineage>
</organism>
<dbReference type="Gene3D" id="3.80.10.10">
    <property type="entry name" value="Ribonuclease Inhibitor"/>
    <property type="match status" value="1"/>
</dbReference>
<feature type="binding site" evidence="6">
    <location>
        <position position="891"/>
    </location>
    <ligand>
        <name>ATP</name>
        <dbReference type="ChEBI" id="CHEBI:30616"/>
    </ligand>
</feature>
<dbReference type="GO" id="GO:0005930">
    <property type="term" value="C:axoneme"/>
    <property type="evidence" value="ECO:0007669"/>
    <property type="project" value="UniProtKB-SubCell"/>
</dbReference>
<dbReference type="SUPFAM" id="SSF56112">
    <property type="entry name" value="Protein kinase-like (PK-like)"/>
    <property type="match status" value="1"/>
</dbReference>
<dbReference type="EMBL" id="GL433838">
    <property type="protein sequence ID" value="EFN58244.1"/>
    <property type="molecule type" value="Genomic_DNA"/>
</dbReference>
<dbReference type="InterPro" id="IPR011009">
    <property type="entry name" value="Kinase-like_dom_sf"/>
</dbReference>
<evidence type="ECO:0000256" key="5">
    <source>
        <dbReference type="ARBA" id="ARBA00022840"/>
    </source>
</evidence>
<proteinExistence type="predicted"/>
<dbReference type="InterPro" id="IPR051681">
    <property type="entry name" value="Ser/Thr_Kinases-Pseudokinases"/>
</dbReference>
<dbReference type="OrthoDB" id="20529at2759"/>
<dbReference type="RefSeq" id="XP_005850346.1">
    <property type="nucleotide sequence ID" value="XM_005850284.1"/>
</dbReference>
<sequence length="1208" mass="127005">MEVGGGVSGRPAEVEAQLLALPDGPCLLVLAHVPQQQLPALRLVCHRLKLLIDAALCPRLAVDEASHLGGRLSRRPIYSSRLEFTTAAARVLRQRAEGLRALVLDFGAYGCVFASALLEAQPLPQLSCVELHNAEAQHVAALRSLPRLREVCLSRRINGPVTAGPSAELLVEQLRGLPLRCLSLSGYRMLAGVLGSVADGLPGLRHLALGVESVEQHDGRLQLAGLARLRQLRSWELRLLGGRASAAEVCVAPLPPAASALCQLSSVALAHVRAAPGEQAALWSSLALLPGLLELRYEESEHSARQPPPQLLALPTLTSLHIRMEGAVYYGDPPNSAWSQLPELPSGALPHLARLHLDCVGLPSLPPSWCRLPLRELRISGLAWERSFYSLHLPDQLAELAPTLTRLDLPSCGLLALPEQVPQLTGLCYLGLPRNSVVRLPRLGQLSQLSELELCGNPATNVATALQGCRSLRRLGLGSAQPARRCLAAGEHGGAAGEHGVDAGAAVAEDVEACRWQEAWLHTVRAALPWVQQGACSAANGTEAAAAAAAAAGVVASWQAVAVAVLSAALAACCARMLLLQRRLARLTQQAACRPASGSPQCSGWLDGQPHSGCVTPAPCSDRPSPSDLQASLSIDGPAQPQPASTGAPVSQAPGERPTFASPFMAAAARRPFAVSRSLSPPRSSSPASPRHASSSFNGGRPPRAPRQCAPPMAGHLRSLPLPPVMSGEGLAGDDGTCGRWSLAAVAAAAEARGSFLPQADTPPMLTPATSANDSGTFDRQASALPKLMQLIAAYQASSGAASAAASAAPTPRDDACCGCPTPSPRYSTASDHVLLSGEGLGLPMRLVHSLIDPCAVEYLHAPNGRLEQLGAGASSRVFKALFNGEVVAAKEIDVGSSPEMRESFITEALLLQHLRHPNIVGFFGLSLTQDRGVVLLEYCEGRDLHSALQLTAAGSTDRLFSWYRRGRRIAYETAKAINYLHSKGVTHMDVKSGNVLLTASGEARLSDVGLSRHKDLMSSASADARCIGTFAWMAPELLLDTNGTDDACTLACDIYSYGVLLWEILTGETPLRGRLRTPRVPEECPQAVCDLTMRCLSQNPADRPTAGHLLQELGMLLLNCAFAADRTTTNLLGAAGRSSSGSCAAAKEPKRKSSDGIPLRTLRLETPGAGMRRSISFNYPLLAAAATGFGEASSAADRLAAVQPAPA</sequence>
<feature type="region of interest" description="Disordered" evidence="7">
    <location>
        <begin position="616"/>
        <end position="659"/>
    </location>
</feature>
<accession>E1Z7X3</accession>
<dbReference type="SMART" id="SM00220">
    <property type="entry name" value="S_TKc"/>
    <property type="match status" value="1"/>
</dbReference>
<evidence type="ECO:0000256" key="4">
    <source>
        <dbReference type="ARBA" id="ARBA00022777"/>
    </source>
</evidence>
<dbReference type="PANTHER" id="PTHR44329">
    <property type="entry name" value="SERINE/THREONINE-PROTEIN KINASE TNNI3K-RELATED"/>
    <property type="match status" value="1"/>
</dbReference>
<dbReference type="PROSITE" id="PS00107">
    <property type="entry name" value="PROTEIN_KINASE_ATP"/>
    <property type="match status" value="1"/>
</dbReference>
<gene>
    <name evidence="9" type="ORF">CHLNCDRAFT_142162</name>
</gene>
<evidence type="ECO:0000256" key="1">
    <source>
        <dbReference type="ARBA" id="ARBA00004430"/>
    </source>
</evidence>
<keyword evidence="3 6" id="KW-0547">Nucleotide-binding</keyword>
<feature type="domain" description="Protein kinase" evidence="8">
    <location>
        <begin position="864"/>
        <end position="1119"/>
    </location>
</feature>
<comment type="subcellular location">
    <subcellularLocation>
        <location evidence="1">Cytoplasm</location>
        <location evidence="1">Cytoskeleton</location>
        <location evidence="1">Cilium axoneme</location>
    </subcellularLocation>
</comment>
<dbReference type="InterPro" id="IPR008271">
    <property type="entry name" value="Ser/Thr_kinase_AS"/>
</dbReference>
<evidence type="ECO:0000313" key="10">
    <source>
        <dbReference type="Proteomes" id="UP000008141"/>
    </source>
</evidence>
<dbReference type="GeneID" id="17357681"/>
<dbReference type="GO" id="GO:0005524">
    <property type="term" value="F:ATP binding"/>
    <property type="evidence" value="ECO:0007669"/>
    <property type="project" value="UniProtKB-UniRule"/>
</dbReference>
<dbReference type="InterPro" id="IPR017441">
    <property type="entry name" value="Protein_kinase_ATP_BS"/>
</dbReference>
<dbReference type="InParanoid" id="E1Z7X3"/>
<keyword evidence="4" id="KW-0418">Kinase</keyword>
<evidence type="ECO:0000256" key="7">
    <source>
        <dbReference type="SAM" id="MobiDB-lite"/>
    </source>
</evidence>
<dbReference type="InterPro" id="IPR000719">
    <property type="entry name" value="Prot_kinase_dom"/>
</dbReference>
<dbReference type="Proteomes" id="UP000008141">
    <property type="component" value="Unassembled WGS sequence"/>
</dbReference>
<dbReference type="SUPFAM" id="SSF52058">
    <property type="entry name" value="L domain-like"/>
    <property type="match status" value="1"/>
</dbReference>
<reference evidence="9 10" key="1">
    <citation type="journal article" date="2010" name="Plant Cell">
        <title>The Chlorella variabilis NC64A genome reveals adaptation to photosymbiosis, coevolution with viruses, and cryptic sex.</title>
        <authorList>
            <person name="Blanc G."/>
            <person name="Duncan G."/>
            <person name="Agarkova I."/>
            <person name="Borodovsky M."/>
            <person name="Gurnon J."/>
            <person name="Kuo A."/>
            <person name="Lindquist E."/>
            <person name="Lucas S."/>
            <person name="Pangilinan J."/>
            <person name="Polle J."/>
            <person name="Salamov A."/>
            <person name="Terry A."/>
            <person name="Yamada T."/>
            <person name="Dunigan D.D."/>
            <person name="Grigoriev I.V."/>
            <person name="Claverie J.M."/>
            <person name="Van Etten J.L."/>
        </authorList>
    </citation>
    <scope>NUCLEOTIDE SEQUENCE [LARGE SCALE GENOMIC DNA]</scope>
    <source>
        <strain evidence="9 10">NC64A</strain>
    </source>
</reference>
<evidence type="ECO:0000256" key="6">
    <source>
        <dbReference type="PROSITE-ProRule" id="PRU10141"/>
    </source>
</evidence>
<name>E1Z7X3_CHLVA</name>
<keyword evidence="5 6" id="KW-0067">ATP-binding</keyword>
<feature type="compositionally biased region" description="Low complexity" evidence="7">
    <location>
        <begin position="675"/>
        <end position="696"/>
    </location>
</feature>
<protein>
    <recommendedName>
        <fullName evidence="8">Protein kinase domain-containing protein</fullName>
    </recommendedName>
</protein>
<keyword evidence="2" id="KW-0808">Transferase</keyword>
<dbReference type="GO" id="GO:0004674">
    <property type="term" value="F:protein serine/threonine kinase activity"/>
    <property type="evidence" value="ECO:0007669"/>
    <property type="project" value="TreeGrafter"/>
</dbReference>
<dbReference type="Gene3D" id="1.10.510.10">
    <property type="entry name" value="Transferase(Phosphotransferase) domain 1"/>
    <property type="match status" value="1"/>
</dbReference>
<dbReference type="InterPro" id="IPR032675">
    <property type="entry name" value="LRR_dom_sf"/>
</dbReference>
<dbReference type="PROSITE" id="PS50011">
    <property type="entry name" value="PROTEIN_KINASE_DOM"/>
    <property type="match status" value="1"/>
</dbReference>
<dbReference type="PROSITE" id="PS00108">
    <property type="entry name" value="PROTEIN_KINASE_ST"/>
    <property type="match status" value="1"/>
</dbReference>
<dbReference type="Pfam" id="PF00069">
    <property type="entry name" value="Pkinase"/>
    <property type="match status" value="1"/>
</dbReference>
<dbReference type="eggNOG" id="KOG4721">
    <property type="taxonomic scope" value="Eukaryota"/>
</dbReference>
<dbReference type="AlphaFoldDB" id="E1Z7X3"/>
<dbReference type="KEGG" id="cvr:CHLNCDRAFT_142162"/>
<evidence type="ECO:0000313" key="9">
    <source>
        <dbReference type="EMBL" id="EFN58244.1"/>
    </source>
</evidence>
<evidence type="ECO:0000256" key="3">
    <source>
        <dbReference type="ARBA" id="ARBA00022741"/>
    </source>
</evidence>
<evidence type="ECO:0000259" key="8">
    <source>
        <dbReference type="PROSITE" id="PS50011"/>
    </source>
</evidence>
<feature type="region of interest" description="Disordered" evidence="7">
    <location>
        <begin position="675"/>
        <end position="721"/>
    </location>
</feature>
<keyword evidence="10" id="KW-1185">Reference proteome</keyword>
<evidence type="ECO:0000256" key="2">
    <source>
        <dbReference type="ARBA" id="ARBA00022679"/>
    </source>
</evidence>